<gene>
    <name evidence="2" type="ORF">EDC24_2229</name>
</gene>
<reference evidence="2 3" key="1">
    <citation type="submission" date="2018-11" db="EMBL/GenBank/DDBJ databases">
        <title>Genomic Encyclopedia of Type Strains, Phase IV (KMG-IV): sequencing the most valuable type-strain genomes for metagenomic binning, comparative biology and taxonomic classification.</title>
        <authorList>
            <person name="Goeker M."/>
        </authorList>
    </citation>
    <scope>NUCLEOTIDE SEQUENCE [LARGE SCALE GENOMIC DNA]</scope>
    <source>
        <strain evidence="2 3">DSM 18090</strain>
    </source>
</reference>
<dbReference type="AlphaFoldDB" id="A0A3N5B3K0"/>
<feature type="transmembrane region" description="Helical" evidence="1">
    <location>
        <begin position="345"/>
        <end position="365"/>
    </location>
</feature>
<feature type="transmembrane region" description="Helical" evidence="1">
    <location>
        <begin position="215"/>
        <end position="233"/>
    </location>
</feature>
<keyword evidence="1" id="KW-1133">Transmembrane helix</keyword>
<feature type="transmembrane region" description="Helical" evidence="1">
    <location>
        <begin position="262"/>
        <end position="284"/>
    </location>
</feature>
<sequence>MYWKYTLFELKLLISNKKHLLIGLLLLLFFPLLFIQQTNETHITVKEQKEAEKEVVDSAIYQMEAIQDSSPEFQAMHENLLQQLSTLNMQIYYINENRELFIEEGYRLHDLRLEAHEQGNTGIPEDNIYPKEKVESDLDMLSYLDQHNLPIETNPNTTSQFLVTSVDMISGLLLLTIVLISGSEILTMERRHETVMSGIPITFFKKMIVKVKIHFLYIMTTLVLGLCIGGWLANNQVGFGSFQQPITIYQNGDMTIVPVSQYLTYMFLAIIVTTLLILILSVLLNLLFNNAFVNLIAGLGIFLIPMLLTPALEYVPFLRPFTYVDMSKVLSGELAETLNQPGLDYGYAMIWLTVLAVVTLIVIYINQKLNFYSLKQLFRIEAKN</sequence>
<evidence type="ECO:0000313" key="2">
    <source>
        <dbReference type="EMBL" id="RPF52236.1"/>
    </source>
</evidence>
<protein>
    <recommendedName>
        <fullName evidence="4">ABC-2 type transport system permease protein</fullName>
    </recommendedName>
</protein>
<keyword evidence="3" id="KW-1185">Reference proteome</keyword>
<evidence type="ECO:0000313" key="3">
    <source>
        <dbReference type="Proteomes" id="UP000276443"/>
    </source>
</evidence>
<organism evidence="2 3">
    <name type="scientific">Aquisalibacillus elongatus</name>
    <dbReference type="NCBI Taxonomy" id="485577"/>
    <lineage>
        <taxon>Bacteria</taxon>
        <taxon>Bacillati</taxon>
        <taxon>Bacillota</taxon>
        <taxon>Bacilli</taxon>
        <taxon>Bacillales</taxon>
        <taxon>Bacillaceae</taxon>
        <taxon>Aquisalibacillus</taxon>
    </lineage>
</organism>
<proteinExistence type="predicted"/>
<dbReference type="EMBL" id="RKRF01000010">
    <property type="protein sequence ID" value="RPF52236.1"/>
    <property type="molecule type" value="Genomic_DNA"/>
</dbReference>
<name>A0A3N5B3K0_9BACI</name>
<accession>A0A3N5B3K0</accession>
<keyword evidence="1" id="KW-0472">Membrane</keyword>
<dbReference type="Proteomes" id="UP000276443">
    <property type="component" value="Unassembled WGS sequence"/>
</dbReference>
<dbReference type="OrthoDB" id="2967072at2"/>
<comment type="caution">
    <text evidence="2">The sequence shown here is derived from an EMBL/GenBank/DDBJ whole genome shotgun (WGS) entry which is preliminary data.</text>
</comment>
<feature type="transmembrane region" description="Helical" evidence="1">
    <location>
        <begin position="161"/>
        <end position="182"/>
    </location>
</feature>
<feature type="transmembrane region" description="Helical" evidence="1">
    <location>
        <begin position="291"/>
        <end position="312"/>
    </location>
</feature>
<evidence type="ECO:0000256" key="1">
    <source>
        <dbReference type="SAM" id="Phobius"/>
    </source>
</evidence>
<keyword evidence="1" id="KW-0812">Transmembrane</keyword>
<evidence type="ECO:0008006" key="4">
    <source>
        <dbReference type="Google" id="ProtNLM"/>
    </source>
</evidence>
<dbReference type="RefSeq" id="WP_124222483.1">
    <property type="nucleotide sequence ID" value="NZ_RKRF01000010.1"/>
</dbReference>